<comment type="caution">
    <text evidence="1">The sequence shown here is derived from an EMBL/GenBank/DDBJ whole genome shotgun (WGS) entry which is preliminary data.</text>
</comment>
<dbReference type="EMBL" id="JAAMPC010000006">
    <property type="protein sequence ID" value="KAG2309106.1"/>
    <property type="molecule type" value="Genomic_DNA"/>
</dbReference>
<organism evidence="1 2">
    <name type="scientific">Brassica carinata</name>
    <name type="common">Ethiopian mustard</name>
    <name type="synonym">Abyssinian cabbage</name>
    <dbReference type="NCBI Taxonomy" id="52824"/>
    <lineage>
        <taxon>Eukaryota</taxon>
        <taxon>Viridiplantae</taxon>
        <taxon>Streptophyta</taxon>
        <taxon>Embryophyta</taxon>
        <taxon>Tracheophyta</taxon>
        <taxon>Spermatophyta</taxon>
        <taxon>Magnoliopsida</taxon>
        <taxon>eudicotyledons</taxon>
        <taxon>Gunneridae</taxon>
        <taxon>Pentapetalae</taxon>
        <taxon>rosids</taxon>
        <taxon>malvids</taxon>
        <taxon>Brassicales</taxon>
        <taxon>Brassicaceae</taxon>
        <taxon>Brassiceae</taxon>
        <taxon>Brassica</taxon>
    </lineage>
</organism>
<keyword evidence="2" id="KW-1185">Reference proteome</keyword>
<accession>A0A8X7VCZ7</accession>
<dbReference type="AlphaFoldDB" id="A0A8X7VCZ7"/>
<dbReference type="OrthoDB" id="1110201at2759"/>
<protein>
    <submittedName>
        <fullName evidence="1">Uncharacterized protein</fullName>
    </submittedName>
</protein>
<evidence type="ECO:0000313" key="1">
    <source>
        <dbReference type="EMBL" id="KAG2309106.1"/>
    </source>
</evidence>
<evidence type="ECO:0000313" key="2">
    <source>
        <dbReference type="Proteomes" id="UP000886595"/>
    </source>
</evidence>
<gene>
    <name evidence="1" type="ORF">Bca52824_028854</name>
</gene>
<proteinExistence type="predicted"/>
<dbReference type="Proteomes" id="UP000886595">
    <property type="component" value="Unassembled WGS sequence"/>
</dbReference>
<reference evidence="1 2" key="1">
    <citation type="submission" date="2020-02" db="EMBL/GenBank/DDBJ databases">
        <authorList>
            <person name="Ma Q."/>
            <person name="Huang Y."/>
            <person name="Song X."/>
            <person name="Pei D."/>
        </authorList>
    </citation>
    <scope>NUCLEOTIDE SEQUENCE [LARGE SCALE GENOMIC DNA]</scope>
    <source>
        <strain evidence="1">Sxm20200214</strain>
        <tissue evidence="1">Leaf</tissue>
    </source>
</reference>
<sequence length="64" mass="7423">MSTSRSKRRNLRRMIGKELDGMSYAELYVLGFDITSGAMKVMEERRKIKHAARVSKESIFPVQM</sequence>
<name>A0A8X7VCZ7_BRACI</name>